<keyword evidence="2" id="KW-0812">Transmembrane</keyword>
<comment type="caution">
    <text evidence="3">The sequence shown here is derived from an EMBL/GenBank/DDBJ whole genome shotgun (WGS) entry which is preliminary data.</text>
</comment>
<evidence type="ECO:0000256" key="2">
    <source>
        <dbReference type="SAM" id="Phobius"/>
    </source>
</evidence>
<evidence type="ECO:0000256" key="1">
    <source>
        <dbReference type="SAM" id="MobiDB-lite"/>
    </source>
</evidence>
<keyword evidence="2" id="KW-0472">Membrane</keyword>
<evidence type="ECO:0008006" key="5">
    <source>
        <dbReference type="Google" id="ProtNLM"/>
    </source>
</evidence>
<feature type="transmembrane region" description="Helical" evidence="2">
    <location>
        <begin position="81"/>
        <end position="98"/>
    </location>
</feature>
<proteinExistence type="predicted"/>
<gene>
    <name evidence="3" type="ORF">GCM10023216_29970</name>
</gene>
<feature type="region of interest" description="Disordered" evidence="1">
    <location>
        <begin position="1"/>
        <end position="49"/>
    </location>
</feature>
<organism evidence="3 4">
    <name type="scientific">Isoptericola chiayiensis</name>
    <dbReference type="NCBI Taxonomy" id="579446"/>
    <lineage>
        <taxon>Bacteria</taxon>
        <taxon>Bacillati</taxon>
        <taxon>Actinomycetota</taxon>
        <taxon>Actinomycetes</taxon>
        <taxon>Micrococcales</taxon>
        <taxon>Promicromonosporaceae</taxon>
        <taxon>Isoptericola</taxon>
    </lineage>
</organism>
<keyword evidence="4" id="KW-1185">Reference proteome</keyword>
<keyword evidence="2" id="KW-1133">Transmembrane helix</keyword>
<accession>A0ABP8YN72</accession>
<evidence type="ECO:0000313" key="3">
    <source>
        <dbReference type="EMBL" id="GAA4735137.1"/>
    </source>
</evidence>
<feature type="compositionally biased region" description="Pro residues" evidence="1">
    <location>
        <begin position="17"/>
        <end position="39"/>
    </location>
</feature>
<dbReference type="EMBL" id="BAABID010000017">
    <property type="protein sequence ID" value="GAA4735137.1"/>
    <property type="molecule type" value="Genomic_DNA"/>
</dbReference>
<dbReference type="RefSeq" id="WP_172153037.1">
    <property type="nucleotide sequence ID" value="NZ_BAABID010000017.1"/>
</dbReference>
<sequence>MSTPYDPQDPYSSSSQPQPPSNPGQQPPPPGYSHQPPAPGYSQQPPQRPASERKGLAITALVLGIVALLGCWIPILNFGSIGLGLIGVVLGVVALVQVSKGRAGGKVMAIVGTALSAVAIVLSIVVNVFLFSVLEEQAPAIQDEIERQLEEDGFSDEEIDELLGG</sequence>
<protein>
    <recommendedName>
        <fullName evidence="5">DUF4190 domain-containing protein</fullName>
    </recommendedName>
</protein>
<reference evidence="4" key="1">
    <citation type="journal article" date="2019" name="Int. J. Syst. Evol. Microbiol.">
        <title>The Global Catalogue of Microorganisms (GCM) 10K type strain sequencing project: providing services to taxonomists for standard genome sequencing and annotation.</title>
        <authorList>
            <consortium name="The Broad Institute Genomics Platform"/>
            <consortium name="The Broad Institute Genome Sequencing Center for Infectious Disease"/>
            <person name="Wu L."/>
            <person name="Ma J."/>
        </authorList>
    </citation>
    <scope>NUCLEOTIDE SEQUENCE [LARGE SCALE GENOMIC DNA]</scope>
    <source>
        <strain evidence="4">JCM 18063</strain>
    </source>
</reference>
<dbReference type="Proteomes" id="UP001500956">
    <property type="component" value="Unassembled WGS sequence"/>
</dbReference>
<feature type="transmembrane region" description="Helical" evidence="2">
    <location>
        <begin position="56"/>
        <end position="75"/>
    </location>
</feature>
<feature type="transmembrane region" description="Helical" evidence="2">
    <location>
        <begin position="110"/>
        <end position="134"/>
    </location>
</feature>
<name>A0ABP8YN72_9MICO</name>
<evidence type="ECO:0000313" key="4">
    <source>
        <dbReference type="Proteomes" id="UP001500956"/>
    </source>
</evidence>
<feature type="compositionally biased region" description="Low complexity" evidence="1">
    <location>
        <begin position="1"/>
        <end position="16"/>
    </location>
</feature>